<evidence type="ECO:0000313" key="2">
    <source>
        <dbReference type="EMBL" id="CAH8211299.1"/>
    </source>
</evidence>
<evidence type="ECO:0000313" key="3">
    <source>
        <dbReference type="Proteomes" id="UP001152658"/>
    </source>
</evidence>
<gene>
    <name evidence="2" type="ORF">VAE063_880170</name>
</gene>
<name>A0ABN8TQ78_9VIBR</name>
<keyword evidence="1" id="KW-0472">Membrane</keyword>
<accession>A0ABN8TQ78</accession>
<organism evidence="2 3">
    <name type="scientific">Vibrio aestuarianus</name>
    <dbReference type="NCBI Taxonomy" id="28171"/>
    <lineage>
        <taxon>Bacteria</taxon>
        <taxon>Pseudomonadati</taxon>
        <taxon>Pseudomonadota</taxon>
        <taxon>Gammaproteobacteria</taxon>
        <taxon>Vibrionales</taxon>
        <taxon>Vibrionaceae</taxon>
        <taxon>Vibrio</taxon>
    </lineage>
</organism>
<keyword evidence="1" id="KW-1133">Transmembrane helix</keyword>
<reference evidence="2" key="1">
    <citation type="submission" date="2022-06" db="EMBL/GenBank/DDBJ databases">
        <authorList>
            <person name="Goudenege D."/>
            <person name="Le Roux F."/>
        </authorList>
    </citation>
    <scope>NUCLEOTIDE SEQUENCE</scope>
    <source>
        <strain evidence="2">12-063</strain>
    </source>
</reference>
<evidence type="ECO:0000256" key="1">
    <source>
        <dbReference type="SAM" id="Phobius"/>
    </source>
</evidence>
<feature type="transmembrane region" description="Helical" evidence="1">
    <location>
        <begin position="12"/>
        <end position="34"/>
    </location>
</feature>
<sequence>MLAVKLAKLFAIYPIEFTLSAMLQAFAVFILTICKKVLHKRVYLMHK</sequence>
<comment type="caution">
    <text evidence="2">The sequence shown here is derived from an EMBL/GenBank/DDBJ whole genome shotgun (WGS) entry which is preliminary data.</text>
</comment>
<keyword evidence="1" id="KW-0812">Transmembrane</keyword>
<dbReference type="EMBL" id="CALYLK010000128">
    <property type="protein sequence ID" value="CAH8211299.1"/>
    <property type="molecule type" value="Genomic_DNA"/>
</dbReference>
<protein>
    <submittedName>
        <fullName evidence="2">Uncharacterized protein</fullName>
    </submittedName>
</protein>
<dbReference type="Proteomes" id="UP001152658">
    <property type="component" value="Unassembled WGS sequence"/>
</dbReference>
<keyword evidence="3" id="KW-1185">Reference proteome</keyword>
<proteinExistence type="predicted"/>